<sequence length="354" mass="38770">MKVYTGTDPRLGLADIGAYARRAEAAGYDGLHVSETVHDPFMLALQALQATERIVVRTSVALAFVRSPLLTAYTAWDLSRLSGGRFQLGLGCQVRQNIEERYAMPWSAPAARMAEYVRVVHAAFETFRTGELTVFDGEHYRFRRMQPYFNPGPDAQTPTPPVYLGGVGRRMCTVAGELADGFITHPTNSSPQYLESDCRPALGAGAASAGRTLADLELVAGVQVITGETEAEVDRERERQRRLFAFLYSTPAYHQELVRCGLGHLREPLARMVRRDSWSELREVVTDDVLDAMLPTARYPELAEAVRRRVAGLADGVTLTLPADPDRDPQMARVVADLQTGAAAPKPGLVSGPA</sequence>
<evidence type="ECO:0000259" key="1">
    <source>
        <dbReference type="Pfam" id="PF00296"/>
    </source>
</evidence>
<dbReference type="NCBIfam" id="TIGR03617">
    <property type="entry name" value="F420_MSMEG_2256"/>
    <property type="match status" value="1"/>
</dbReference>
<dbReference type="Proteomes" id="UP000199417">
    <property type="component" value="Unassembled WGS sequence"/>
</dbReference>
<dbReference type="InterPro" id="IPR019919">
    <property type="entry name" value="Lucif-like_OxRdtase_MSMEG_2256"/>
</dbReference>
<feature type="domain" description="Luciferase-like" evidence="1">
    <location>
        <begin position="12"/>
        <end position="312"/>
    </location>
</feature>
<gene>
    <name evidence="2" type="ORF">SAMN05444580_11860</name>
</gene>
<protein>
    <submittedName>
        <fullName evidence="2">Probable F420-dependent oxidoreductase, MSMEG_2256 family</fullName>
    </submittedName>
</protein>
<evidence type="ECO:0000313" key="2">
    <source>
        <dbReference type="EMBL" id="SDE47796.1"/>
    </source>
</evidence>
<name>A0A1G7DA65_9NOCA</name>
<dbReference type="PANTHER" id="PTHR43244:SF2">
    <property type="entry name" value="CONSERVED HYPOTHETICAL ALANINE AND PROLINE-RICH PROTEIN"/>
    <property type="match status" value="1"/>
</dbReference>
<accession>A0A1G7DA65</accession>
<dbReference type="Pfam" id="PF00296">
    <property type="entry name" value="Bac_luciferase"/>
    <property type="match status" value="1"/>
</dbReference>
<evidence type="ECO:0000313" key="3">
    <source>
        <dbReference type="Proteomes" id="UP000199417"/>
    </source>
</evidence>
<dbReference type="EMBL" id="FNAB01000018">
    <property type="protein sequence ID" value="SDE47796.1"/>
    <property type="molecule type" value="Genomic_DNA"/>
</dbReference>
<organism evidence="2 3">
    <name type="scientific">Rhodococcus tukisamuensis</name>
    <dbReference type="NCBI Taxonomy" id="168276"/>
    <lineage>
        <taxon>Bacteria</taxon>
        <taxon>Bacillati</taxon>
        <taxon>Actinomycetota</taxon>
        <taxon>Actinomycetes</taxon>
        <taxon>Mycobacteriales</taxon>
        <taxon>Nocardiaceae</taxon>
        <taxon>Rhodococcus</taxon>
    </lineage>
</organism>
<dbReference type="AlphaFoldDB" id="A0A1G7DA65"/>
<dbReference type="InterPro" id="IPR036661">
    <property type="entry name" value="Luciferase-like_sf"/>
</dbReference>
<keyword evidence="3" id="KW-1185">Reference proteome</keyword>
<reference evidence="2 3" key="1">
    <citation type="submission" date="2016-10" db="EMBL/GenBank/DDBJ databases">
        <authorList>
            <person name="de Groot N.N."/>
        </authorList>
    </citation>
    <scope>NUCLEOTIDE SEQUENCE [LARGE SCALE GENOMIC DNA]</scope>
    <source>
        <strain evidence="2 3">JCM 11308</strain>
    </source>
</reference>
<dbReference type="GO" id="GO:0016705">
    <property type="term" value="F:oxidoreductase activity, acting on paired donors, with incorporation or reduction of molecular oxygen"/>
    <property type="evidence" value="ECO:0007669"/>
    <property type="project" value="InterPro"/>
</dbReference>
<dbReference type="Gene3D" id="3.20.20.30">
    <property type="entry name" value="Luciferase-like domain"/>
    <property type="match status" value="1"/>
</dbReference>
<dbReference type="STRING" id="168276.SAMN05444580_11860"/>
<dbReference type="RefSeq" id="WP_072846417.1">
    <property type="nucleotide sequence ID" value="NZ_FNAB01000018.1"/>
</dbReference>
<dbReference type="InterPro" id="IPR011251">
    <property type="entry name" value="Luciferase-like_dom"/>
</dbReference>
<dbReference type="PANTHER" id="PTHR43244">
    <property type="match status" value="1"/>
</dbReference>
<dbReference type="InterPro" id="IPR050564">
    <property type="entry name" value="F420-G6PD/mer"/>
</dbReference>
<dbReference type="CDD" id="cd01097">
    <property type="entry name" value="Tetrahydromethanopterin_reductase"/>
    <property type="match status" value="1"/>
</dbReference>
<proteinExistence type="predicted"/>
<dbReference type="SUPFAM" id="SSF51679">
    <property type="entry name" value="Bacterial luciferase-like"/>
    <property type="match status" value="1"/>
</dbReference>